<sequence length="62" mass="7513">MRTSFWPALVTDLQDYWTPSKWLLCLGFVCTARENNKRNEKRSKLEAGSRWLEEHRHTILYE</sequence>
<dbReference type="Proteomes" id="UP000823388">
    <property type="component" value="Chromosome 9K"/>
</dbReference>
<comment type="caution">
    <text evidence="1">The sequence shown here is derived from an EMBL/GenBank/DDBJ whole genome shotgun (WGS) entry which is preliminary data.</text>
</comment>
<evidence type="ECO:0000313" key="2">
    <source>
        <dbReference type="Proteomes" id="UP000823388"/>
    </source>
</evidence>
<organism evidence="1 2">
    <name type="scientific">Panicum virgatum</name>
    <name type="common">Blackwell switchgrass</name>
    <dbReference type="NCBI Taxonomy" id="38727"/>
    <lineage>
        <taxon>Eukaryota</taxon>
        <taxon>Viridiplantae</taxon>
        <taxon>Streptophyta</taxon>
        <taxon>Embryophyta</taxon>
        <taxon>Tracheophyta</taxon>
        <taxon>Spermatophyta</taxon>
        <taxon>Magnoliopsida</taxon>
        <taxon>Liliopsida</taxon>
        <taxon>Poales</taxon>
        <taxon>Poaceae</taxon>
        <taxon>PACMAD clade</taxon>
        <taxon>Panicoideae</taxon>
        <taxon>Panicodae</taxon>
        <taxon>Paniceae</taxon>
        <taxon>Panicinae</taxon>
        <taxon>Panicum</taxon>
        <taxon>Panicum sect. Hiantes</taxon>
    </lineage>
</organism>
<evidence type="ECO:0000313" key="1">
    <source>
        <dbReference type="EMBL" id="KAG2545572.1"/>
    </source>
</evidence>
<protein>
    <submittedName>
        <fullName evidence="1">Uncharacterized protein</fullName>
    </submittedName>
</protein>
<accession>A0A8T0NBA3</accession>
<gene>
    <name evidence="1" type="ORF">PVAP13_9KG013141</name>
</gene>
<keyword evidence="2" id="KW-1185">Reference proteome</keyword>
<dbReference type="EMBL" id="CM029053">
    <property type="protein sequence ID" value="KAG2545572.1"/>
    <property type="molecule type" value="Genomic_DNA"/>
</dbReference>
<proteinExistence type="predicted"/>
<dbReference type="AlphaFoldDB" id="A0A8T0NBA3"/>
<name>A0A8T0NBA3_PANVG</name>
<reference evidence="1" key="1">
    <citation type="submission" date="2020-05" db="EMBL/GenBank/DDBJ databases">
        <title>WGS assembly of Panicum virgatum.</title>
        <authorList>
            <person name="Lovell J.T."/>
            <person name="Jenkins J."/>
            <person name="Shu S."/>
            <person name="Juenger T.E."/>
            <person name="Schmutz J."/>
        </authorList>
    </citation>
    <scope>NUCLEOTIDE SEQUENCE</scope>
    <source>
        <strain evidence="1">AP13</strain>
    </source>
</reference>